<gene>
    <name evidence="1" type="ORF">BXP70_11165</name>
</gene>
<evidence type="ECO:0000313" key="1">
    <source>
        <dbReference type="EMBL" id="OUJ74272.1"/>
    </source>
</evidence>
<dbReference type="OrthoDB" id="8866982at2"/>
<accession>A0A243WF43</accession>
<dbReference type="Proteomes" id="UP000194873">
    <property type="component" value="Unassembled WGS sequence"/>
</dbReference>
<sequence length="427" mass="48550">MSNRNKPISREATETQQAVAALARRNDWRKWSASRQLEYLCACTSALTELAQQLGPDYALARLYHACTYNQPIAERKRRERVLLDLAAKRAAVLQRPEMCVAVAALVEHHPWRRRELADWMPKSKNAYRQLESLIRHLFDGYGDLPGWVINAWLSERMWDGGVNIADLTIHLGRGNALRSFRGLPVSLTKRLEHEMRQAPAGCTFIEALRYAQLAARDALEWLGLVLETRFGREIGPDDAFWLGVVDFFAAAPMVDPRQFGPVCDWIRQKRSVGIGLEPPQPGFSLKGRTMASVIAQMEQWHRSLGRVRRHGGHERAATWPTLPVSDFVSGADQQVTITQLRTYGELVEEGQMLHHCVASYLASCQRGKCGIFSLKVNGARALTLEVLWNRTIVQIRGRYNRRMALDECFWVSRWATEAQLQVSKHA</sequence>
<dbReference type="EMBL" id="MTSE01000004">
    <property type="protein sequence ID" value="OUJ74272.1"/>
    <property type="molecule type" value="Genomic_DNA"/>
</dbReference>
<evidence type="ECO:0008006" key="3">
    <source>
        <dbReference type="Google" id="ProtNLM"/>
    </source>
</evidence>
<dbReference type="Pfam" id="PF14284">
    <property type="entry name" value="PcfJ"/>
    <property type="match status" value="1"/>
</dbReference>
<dbReference type="InterPro" id="IPR025586">
    <property type="entry name" value="PcfJ"/>
</dbReference>
<comment type="caution">
    <text evidence="1">The sequence shown here is derived from an EMBL/GenBank/DDBJ whole genome shotgun (WGS) entry which is preliminary data.</text>
</comment>
<protein>
    <recommendedName>
        <fullName evidence="3">PcfJ-like protein</fullName>
    </recommendedName>
</protein>
<name>A0A243WF43_9BACT</name>
<keyword evidence="2" id="KW-1185">Reference proteome</keyword>
<proteinExistence type="predicted"/>
<organism evidence="1 2">
    <name type="scientific">Hymenobacter crusticola</name>
    <dbReference type="NCBI Taxonomy" id="1770526"/>
    <lineage>
        <taxon>Bacteria</taxon>
        <taxon>Pseudomonadati</taxon>
        <taxon>Bacteroidota</taxon>
        <taxon>Cytophagia</taxon>
        <taxon>Cytophagales</taxon>
        <taxon>Hymenobacteraceae</taxon>
        <taxon>Hymenobacter</taxon>
    </lineage>
</organism>
<evidence type="ECO:0000313" key="2">
    <source>
        <dbReference type="Proteomes" id="UP000194873"/>
    </source>
</evidence>
<dbReference type="RefSeq" id="WP_086594128.1">
    <property type="nucleotide sequence ID" value="NZ_MTSE01000004.1"/>
</dbReference>
<reference evidence="1 2" key="1">
    <citation type="submission" date="2017-01" db="EMBL/GenBank/DDBJ databases">
        <title>A new Hymenobacter.</title>
        <authorList>
            <person name="Liang Y."/>
            <person name="Feng F."/>
        </authorList>
    </citation>
    <scope>NUCLEOTIDE SEQUENCE [LARGE SCALE GENOMIC DNA]</scope>
    <source>
        <strain evidence="1">MIMBbqt21</strain>
    </source>
</reference>
<dbReference type="AlphaFoldDB" id="A0A243WF43"/>